<reference evidence="2 3" key="1">
    <citation type="submission" date="2018-08" db="EMBL/GenBank/DDBJ databases">
        <title>Genome and evolution of the arbuscular mycorrhizal fungus Diversispora epigaea (formerly Glomus versiforme) and its bacterial endosymbionts.</title>
        <authorList>
            <person name="Sun X."/>
            <person name="Fei Z."/>
            <person name="Harrison M."/>
        </authorList>
    </citation>
    <scope>NUCLEOTIDE SEQUENCE [LARGE SCALE GENOMIC DNA]</scope>
    <source>
        <strain evidence="2 3">IT104</strain>
    </source>
</reference>
<proteinExistence type="predicted"/>
<gene>
    <name evidence="2" type="ORF">Glove_465g58</name>
</gene>
<dbReference type="OrthoDB" id="2400185at2759"/>
<evidence type="ECO:0000256" key="1">
    <source>
        <dbReference type="SAM" id="SignalP"/>
    </source>
</evidence>
<name>A0A397GVI0_9GLOM</name>
<comment type="caution">
    <text evidence="2">The sequence shown here is derived from an EMBL/GenBank/DDBJ whole genome shotgun (WGS) entry which is preliminary data.</text>
</comment>
<dbReference type="EMBL" id="PQFF01000407">
    <property type="protein sequence ID" value="RHZ52070.1"/>
    <property type="molecule type" value="Genomic_DNA"/>
</dbReference>
<evidence type="ECO:0000313" key="3">
    <source>
        <dbReference type="Proteomes" id="UP000266861"/>
    </source>
</evidence>
<keyword evidence="3" id="KW-1185">Reference proteome</keyword>
<dbReference type="AlphaFoldDB" id="A0A397GVI0"/>
<protein>
    <submittedName>
        <fullName evidence="2">Uncharacterized protein</fullName>
    </submittedName>
</protein>
<organism evidence="2 3">
    <name type="scientific">Diversispora epigaea</name>
    <dbReference type="NCBI Taxonomy" id="1348612"/>
    <lineage>
        <taxon>Eukaryota</taxon>
        <taxon>Fungi</taxon>
        <taxon>Fungi incertae sedis</taxon>
        <taxon>Mucoromycota</taxon>
        <taxon>Glomeromycotina</taxon>
        <taxon>Glomeromycetes</taxon>
        <taxon>Diversisporales</taxon>
        <taxon>Diversisporaceae</taxon>
        <taxon>Diversispora</taxon>
    </lineage>
</organism>
<feature type="signal peptide" evidence="1">
    <location>
        <begin position="1"/>
        <end position="23"/>
    </location>
</feature>
<dbReference type="Proteomes" id="UP000266861">
    <property type="component" value="Unassembled WGS sequence"/>
</dbReference>
<accession>A0A397GVI0</accession>
<sequence length="145" mass="16198">MTHFTRYLLLLLVAIFLCTSVLAKDTPPLSGIEVLEPKPGAVFKRNKPITIKIATEEPKGPQIKELYAELVYSYSLKPRPSQDLVVGVLRKPISSTGKFTYAFVTDKPSYGFDFGNYTIRMLELTNNGVADSTMFLKYEVQVTVG</sequence>
<evidence type="ECO:0000313" key="2">
    <source>
        <dbReference type="EMBL" id="RHZ52070.1"/>
    </source>
</evidence>
<keyword evidence="1" id="KW-0732">Signal</keyword>
<feature type="chain" id="PRO_5017386392" evidence="1">
    <location>
        <begin position="24"/>
        <end position="145"/>
    </location>
</feature>